<dbReference type="CDD" id="cd00861">
    <property type="entry name" value="ProRS_anticodon_short"/>
    <property type="match status" value="1"/>
</dbReference>
<dbReference type="InterPro" id="IPR002314">
    <property type="entry name" value="aa-tRNA-synt_IIb"/>
</dbReference>
<evidence type="ECO:0000256" key="3">
    <source>
        <dbReference type="ARBA" id="ARBA00012831"/>
    </source>
</evidence>
<dbReference type="Pfam" id="PF04073">
    <property type="entry name" value="tRNA_edit"/>
    <property type="match status" value="1"/>
</dbReference>
<dbReference type="InterPro" id="IPR006195">
    <property type="entry name" value="aa-tRNA-synth_II"/>
</dbReference>
<dbReference type="NCBIfam" id="TIGR00409">
    <property type="entry name" value="proS_fam_II"/>
    <property type="match status" value="1"/>
</dbReference>
<comment type="subunit">
    <text evidence="2">Homodimer.</text>
</comment>
<keyword evidence="8" id="KW-0067">ATP-binding</keyword>
<keyword evidence="5" id="KW-0963">Cytoplasm</keyword>
<dbReference type="InterPro" id="IPR044140">
    <property type="entry name" value="ProRS_anticodon_short"/>
</dbReference>
<dbReference type="SUPFAM" id="SSF55681">
    <property type="entry name" value="Class II aaRS and biotin synthetases"/>
    <property type="match status" value="1"/>
</dbReference>
<dbReference type="PANTHER" id="PTHR42753:SF2">
    <property type="entry name" value="PROLINE--TRNA LIGASE"/>
    <property type="match status" value="1"/>
</dbReference>
<dbReference type="InterPro" id="IPR004154">
    <property type="entry name" value="Anticodon-bd"/>
</dbReference>
<dbReference type="GO" id="GO:0006433">
    <property type="term" value="P:prolyl-tRNA aminoacylation"/>
    <property type="evidence" value="ECO:0007669"/>
    <property type="project" value="UniProtKB-UniRule"/>
</dbReference>
<organism evidence="14 15">
    <name type="scientific">Candidatus Shapirobacteria bacterium CG09_land_8_20_14_0_10_39_12</name>
    <dbReference type="NCBI Taxonomy" id="1974885"/>
    <lineage>
        <taxon>Bacteria</taxon>
        <taxon>Candidatus Shapironibacteriota</taxon>
    </lineage>
</organism>
<evidence type="ECO:0000256" key="11">
    <source>
        <dbReference type="ARBA" id="ARBA00047671"/>
    </source>
</evidence>
<dbReference type="GO" id="GO:0005829">
    <property type="term" value="C:cytosol"/>
    <property type="evidence" value="ECO:0007669"/>
    <property type="project" value="TreeGrafter"/>
</dbReference>
<dbReference type="InterPro" id="IPR045864">
    <property type="entry name" value="aa-tRNA-synth_II/BPL/LPL"/>
</dbReference>
<dbReference type="InterPro" id="IPR002316">
    <property type="entry name" value="Pro-tRNA-ligase_IIa"/>
</dbReference>
<comment type="caution">
    <text evidence="14">The sequence shown here is derived from an EMBL/GenBank/DDBJ whole genome shotgun (WGS) entry which is preliminary data.</text>
</comment>
<dbReference type="InterPro" id="IPR004500">
    <property type="entry name" value="Pro-tRNA-synth_IIa_bac-type"/>
</dbReference>
<sequence length="566" mass="64071">MRYSKLFGKTIRQSPADATLVSHKLLYKAGFIRDLSAGRYLFTPLGYRVFEKVVKIIDDEMKAIGGQRVTAPTLHPLELWQTTRRDEAFGEGLMRVKDRRDAWFAIGATAEAVMTEFIKKFQLSWRDLPLVIYQFSQKFRDELRARGGLVRVREFLMKDSYSFAAGEESSLKCYWDHFHAYEKIAEKLQIKVIPVQADSGALGGDFCHEFIVPCDFGEDTILVCDCDYRANREVAVFDKEDKNSSEKELPLEKVEAVRGNTMEDGVKLHGKPLWQQIKDVLFVDEKGRFILAIIKGDLEVNETKLKKLTGANELRHAEDKEIREKIGSEPGFISPVKIKDNLAKGTAFLLVADDSLKGVKNTFGGSNKKNIDLVNINFGRDYEPDLVGDIAEAKEGYLCSKCKKGKLKIVQGIEFGHVFKYDDFYSKAMGATFIDKDGNEKYYQMGAYGIGIERAIAIIVETHHDDKGIIWPKSVAPFSAHLINLSKDDKKANEVYEGFEECGVEVLYDDRESVSAGEKFADADLIGIPVRLVVSERNGDKIEYKERDKKESKLLTIDEIVTLLKK</sequence>
<dbReference type="GO" id="GO:0004827">
    <property type="term" value="F:proline-tRNA ligase activity"/>
    <property type="evidence" value="ECO:0007669"/>
    <property type="project" value="UniProtKB-UniRule"/>
</dbReference>
<gene>
    <name evidence="14" type="ORF">COT64_01820</name>
</gene>
<evidence type="ECO:0000256" key="8">
    <source>
        <dbReference type="ARBA" id="ARBA00022840"/>
    </source>
</evidence>
<dbReference type="Pfam" id="PF00587">
    <property type="entry name" value="tRNA-synt_2b"/>
    <property type="match status" value="1"/>
</dbReference>
<evidence type="ECO:0000313" key="15">
    <source>
        <dbReference type="Proteomes" id="UP000230775"/>
    </source>
</evidence>
<feature type="domain" description="Aminoacyl-transfer RNA synthetases class-II family profile" evidence="13">
    <location>
        <begin position="46"/>
        <end position="472"/>
    </location>
</feature>
<evidence type="ECO:0000256" key="6">
    <source>
        <dbReference type="ARBA" id="ARBA00022598"/>
    </source>
</evidence>
<dbReference type="PANTHER" id="PTHR42753">
    <property type="entry name" value="MITOCHONDRIAL RIBOSOME PROTEIN L39/PROLYL-TRNA LIGASE FAMILY MEMBER"/>
    <property type="match status" value="1"/>
</dbReference>
<dbReference type="Gene3D" id="3.30.930.10">
    <property type="entry name" value="Bira Bifunctional Protein, Domain 2"/>
    <property type="match status" value="2"/>
</dbReference>
<evidence type="ECO:0000256" key="1">
    <source>
        <dbReference type="ARBA" id="ARBA00004496"/>
    </source>
</evidence>
<dbReference type="AlphaFoldDB" id="A0A2H0WPN5"/>
<evidence type="ECO:0000256" key="10">
    <source>
        <dbReference type="ARBA" id="ARBA00023146"/>
    </source>
</evidence>
<dbReference type="EC" id="6.1.1.15" evidence="3 12"/>
<evidence type="ECO:0000256" key="4">
    <source>
        <dbReference type="ARBA" id="ARBA00019110"/>
    </source>
</evidence>
<dbReference type="GO" id="GO:0005524">
    <property type="term" value="F:ATP binding"/>
    <property type="evidence" value="ECO:0007669"/>
    <property type="project" value="UniProtKB-KW"/>
</dbReference>
<protein>
    <recommendedName>
        <fullName evidence="4 12">Proline--tRNA ligase</fullName>
        <ecNumber evidence="3 12">6.1.1.15</ecNumber>
    </recommendedName>
</protein>
<dbReference type="PROSITE" id="PS50862">
    <property type="entry name" value="AA_TRNA_LIGASE_II"/>
    <property type="match status" value="1"/>
</dbReference>
<dbReference type="NCBIfam" id="NF006625">
    <property type="entry name" value="PRK09194.1"/>
    <property type="match status" value="1"/>
</dbReference>
<dbReference type="Proteomes" id="UP000230775">
    <property type="component" value="Unassembled WGS sequence"/>
</dbReference>
<accession>A0A2H0WPN5</accession>
<dbReference type="InterPro" id="IPR007214">
    <property type="entry name" value="YbaK/aa-tRNA-synth-assoc-dom"/>
</dbReference>
<evidence type="ECO:0000256" key="7">
    <source>
        <dbReference type="ARBA" id="ARBA00022741"/>
    </source>
</evidence>
<dbReference type="CDD" id="cd04334">
    <property type="entry name" value="ProRS-INS"/>
    <property type="match status" value="1"/>
</dbReference>
<evidence type="ECO:0000256" key="12">
    <source>
        <dbReference type="NCBIfam" id="TIGR00409"/>
    </source>
</evidence>
<keyword evidence="7" id="KW-0547">Nucleotide-binding</keyword>
<dbReference type="GO" id="GO:0002161">
    <property type="term" value="F:aminoacyl-tRNA deacylase activity"/>
    <property type="evidence" value="ECO:0007669"/>
    <property type="project" value="InterPro"/>
</dbReference>
<dbReference type="InterPro" id="IPR036754">
    <property type="entry name" value="YbaK/aa-tRNA-synt-asso_dom_sf"/>
</dbReference>
<dbReference type="InterPro" id="IPR036621">
    <property type="entry name" value="Anticodon-bd_dom_sf"/>
</dbReference>
<dbReference type="Gene3D" id="3.40.50.800">
    <property type="entry name" value="Anticodon-binding domain"/>
    <property type="match status" value="1"/>
</dbReference>
<dbReference type="PRINTS" id="PR01046">
    <property type="entry name" value="TRNASYNTHPRO"/>
</dbReference>
<evidence type="ECO:0000313" key="14">
    <source>
        <dbReference type="EMBL" id="PIS14610.1"/>
    </source>
</evidence>
<dbReference type="InterPro" id="IPR050062">
    <property type="entry name" value="Pro-tRNA_synthetase"/>
</dbReference>
<comment type="catalytic activity">
    <reaction evidence="11">
        <text>tRNA(Pro) + L-proline + ATP = L-prolyl-tRNA(Pro) + AMP + diphosphate</text>
        <dbReference type="Rhea" id="RHEA:14305"/>
        <dbReference type="Rhea" id="RHEA-COMP:9700"/>
        <dbReference type="Rhea" id="RHEA-COMP:9702"/>
        <dbReference type="ChEBI" id="CHEBI:30616"/>
        <dbReference type="ChEBI" id="CHEBI:33019"/>
        <dbReference type="ChEBI" id="CHEBI:60039"/>
        <dbReference type="ChEBI" id="CHEBI:78442"/>
        <dbReference type="ChEBI" id="CHEBI:78532"/>
        <dbReference type="ChEBI" id="CHEBI:456215"/>
        <dbReference type="EC" id="6.1.1.15"/>
    </reaction>
</comment>
<keyword evidence="9" id="KW-0648">Protein biosynthesis</keyword>
<proteinExistence type="predicted"/>
<dbReference type="SUPFAM" id="SSF52954">
    <property type="entry name" value="Class II aaRS ABD-related"/>
    <property type="match status" value="1"/>
</dbReference>
<dbReference type="EMBL" id="PEZI01000038">
    <property type="protein sequence ID" value="PIS14610.1"/>
    <property type="molecule type" value="Genomic_DNA"/>
</dbReference>
<comment type="subcellular location">
    <subcellularLocation>
        <location evidence="1">Cytoplasm</location>
    </subcellularLocation>
</comment>
<evidence type="ECO:0000256" key="9">
    <source>
        <dbReference type="ARBA" id="ARBA00022917"/>
    </source>
</evidence>
<dbReference type="Pfam" id="PF03129">
    <property type="entry name" value="HGTP_anticodon"/>
    <property type="match status" value="1"/>
</dbReference>
<evidence type="ECO:0000256" key="5">
    <source>
        <dbReference type="ARBA" id="ARBA00022490"/>
    </source>
</evidence>
<keyword evidence="6 14" id="KW-0436">Ligase</keyword>
<dbReference type="SUPFAM" id="SSF55826">
    <property type="entry name" value="YbaK/ProRS associated domain"/>
    <property type="match status" value="1"/>
</dbReference>
<evidence type="ECO:0000256" key="2">
    <source>
        <dbReference type="ARBA" id="ARBA00011738"/>
    </source>
</evidence>
<name>A0A2H0WPN5_9BACT</name>
<evidence type="ECO:0000259" key="13">
    <source>
        <dbReference type="PROSITE" id="PS50862"/>
    </source>
</evidence>
<keyword evidence="10" id="KW-0030">Aminoacyl-tRNA synthetase</keyword>
<reference evidence="15" key="1">
    <citation type="submission" date="2017-09" db="EMBL/GenBank/DDBJ databases">
        <title>Depth-based differentiation of microbial function through sediment-hosted aquifers and enrichment of novel symbionts in the deep terrestrial subsurface.</title>
        <authorList>
            <person name="Probst A.J."/>
            <person name="Ladd B."/>
            <person name="Jarett J.K."/>
            <person name="Geller-Mcgrath D.E."/>
            <person name="Sieber C.M.K."/>
            <person name="Emerson J.B."/>
            <person name="Anantharaman K."/>
            <person name="Thomas B.C."/>
            <person name="Malmstrom R."/>
            <person name="Stieglmeier M."/>
            <person name="Klingl A."/>
            <person name="Woyke T."/>
            <person name="Ryan C.M."/>
            <person name="Banfield J.F."/>
        </authorList>
    </citation>
    <scope>NUCLEOTIDE SEQUENCE [LARGE SCALE GENOMIC DNA]</scope>
</reference>